<sequence>MLKVLLKIVFLRYGLFEQSLISLLNFLIIIFYSRFMTIGDFKDFVLIYSAVSLVFIVCSSFFSAPILVFLPTQYKNKSSVYIKYLTKYNVILTFFFSSGVLVFMNLFVLKISLIEGFYSIIFSISWGQYELLRKLNYGRGTVKNLFIGSIVLVLCFSVLNFILKLSIDTQKSFIILSSSYLLAIFVVWLLQLVNSGKDIDSYSLNKKKVRKNHWEFAKWTVIGSILYWACTQGFFILISYFISDGELGGLRTAMNLLGLITIILVLFENTFTPKISTLYKEQGINAVKEYVNNLHSKVTPFFLLTIVVVTMASYYFFEIIFGENFKNYKYLTIIFGIYQFALGLNRPSVVALRALNKTKNFFTGNFIGTVITLLLGLILTINYQEFGSALAIAISGIFVTIYFRNSFSKEVNKNK</sequence>
<dbReference type="Proteomes" id="UP000674416">
    <property type="component" value="Unassembled WGS sequence"/>
</dbReference>
<evidence type="ECO:0000256" key="6">
    <source>
        <dbReference type="SAM" id="Phobius"/>
    </source>
</evidence>
<accession>A0ABS4CX29</accession>
<evidence type="ECO:0000313" key="8">
    <source>
        <dbReference type="Proteomes" id="UP000674416"/>
    </source>
</evidence>
<organism evidence="7 8">
    <name type="scientific">Bacillus capparidis</name>
    <dbReference type="NCBI Taxonomy" id="1840411"/>
    <lineage>
        <taxon>Bacteria</taxon>
        <taxon>Bacillati</taxon>
        <taxon>Bacillota</taxon>
        <taxon>Bacilli</taxon>
        <taxon>Bacillales</taxon>
        <taxon>Bacillaceae</taxon>
        <taxon>Bacillus</taxon>
    </lineage>
</organism>
<name>A0ABS4CX29_9BACI</name>
<feature type="transmembrane region" description="Helical" evidence="6">
    <location>
        <begin position="386"/>
        <end position="403"/>
    </location>
</feature>
<feature type="transmembrane region" description="Helical" evidence="6">
    <location>
        <begin position="90"/>
        <end position="108"/>
    </location>
</feature>
<feature type="transmembrane region" description="Helical" evidence="6">
    <location>
        <begin position="248"/>
        <end position="267"/>
    </location>
</feature>
<evidence type="ECO:0000256" key="2">
    <source>
        <dbReference type="ARBA" id="ARBA00022475"/>
    </source>
</evidence>
<keyword evidence="4 6" id="KW-1133">Transmembrane helix</keyword>
<keyword evidence="5 6" id="KW-0472">Membrane</keyword>
<feature type="transmembrane region" description="Helical" evidence="6">
    <location>
        <begin position="216"/>
        <end position="242"/>
    </location>
</feature>
<dbReference type="PANTHER" id="PTHR30250">
    <property type="entry name" value="PST FAMILY PREDICTED COLANIC ACID TRANSPORTER"/>
    <property type="match status" value="1"/>
</dbReference>
<keyword evidence="3 6" id="KW-0812">Transmembrane</keyword>
<dbReference type="InterPro" id="IPR050833">
    <property type="entry name" value="Poly_Biosynth_Transport"/>
</dbReference>
<dbReference type="RefSeq" id="WP_211086140.1">
    <property type="nucleotide sequence ID" value="NZ_JAFDST010000002.1"/>
</dbReference>
<gene>
    <name evidence="7" type="ORF">JOC74_002073</name>
</gene>
<evidence type="ECO:0000256" key="1">
    <source>
        <dbReference type="ARBA" id="ARBA00004651"/>
    </source>
</evidence>
<feature type="transmembrane region" description="Helical" evidence="6">
    <location>
        <begin position="45"/>
        <end position="70"/>
    </location>
</feature>
<evidence type="ECO:0000256" key="5">
    <source>
        <dbReference type="ARBA" id="ARBA00023136"/>
    </source>
</evidence>
<protein>
    <submittedName>
        <fullName evidence="7">O-antigen/teichoic acid export membrane protein</fullName>
    </submittedName>
</protein>
<proteinExistence type="predicted"/>
<reference evidence="7 8" key="1">
    <citation type="submission" date="2021-01" db="EMBL/GenBank/DDBJ databases">
        <title>Genomic Encyclopedia of Type Strains, Phase IV (KMG-IV): sequencing the most valuable type-strain genomes for metagenomic binning, comparative biology and taxonomic classification.</title>
        <authorList>
            <person name="Goeker M."/>
        </authorList>
    </citation>
    <scope>NUCLEOTIDE SEQUENCE [LARGE SCALE GENOMIC DNA]</scope>
    <source>
        <strain evidence="7 8">DSM 103394</strain>
    </source>
</reference>
<dbReference type="EMBL" id="JAFDST010000002">
    <property type="protein sequence ID" value="MBP1081580.1"/>
    <property type="molecule type" value="Genomic_DNA"/>
</dbReference>
<comment type="caution">
    <text evidence="7">The sequence shown here is derived from an EMBL/GenBank/DDBJ whole genome shotgun (WGS) entry which is preliminary data.</text>
</comment>
<feature type="transmembrane region" description="Helical" evidence="6">
    <location>
        <begin position="20"/>
        <end position="39"/>
    </location>
</feature>
<feature type="transmembrane region" description="Helical" evidence="6">
    <location>
        <begin position="329"/>
        <end position="349"/>
    </location>
</feature>
<comment type="subcellular location">
    <subcellularLocation>
        <location evidence="1">Cell membrane</location>
        <topology evidence="1">Multi-pass membrane protein</topology>
    </subcellularLocation>
</comment>
<feature type="transmembrane region" description="Helical" evidence="6">
    <location>
        <begin position="361"/>
        <end position="380"/>
    </location>
</feature>
<feature type="transmembrane region" description="Helical" evidence="6">
    <location>
        <begin position="144"/>
        <end position="167"/>
    </location>
</feature>
<evidence type="ECO:0000313" key="7">
    <source>
        <dbReference type="EMBL" id="MBP1081580.1"/>
    </source>
</evidence>
<keyword evidence="2" id="KW-1003">Cell membrane</keyword>
<dbReference type="PANTHER" id="PTHR30250:SF11">
    <property type="entry name" value="O-ANTIGEN TRANSPORTER-RELATED"/>
    <property type="match status" value="1"/>
</dbReference>
<feature type="transmembrane region" description="Helical" evidence="6">
    <location>
        <begin position="173"/>
        <end position="195"/>
    </location>
</feature>
<feature type="transmembrane region" description="Helical" evidence="6">
    <location>
        <begin position="114"/>
        <end position="132"/>
    </location>
</feature>
<evidence type="ECO:0000256" key="4">
    <source>
        <dbReference type="ARBA" id="ARBA00022989"/>
    </source>
</evidence>
<keyword evidence="8" id="KW-1185">Reference proteome</keyword>
<evidence type="ECO:0000256" key="3">
    <source>
        <dbReference type="ARBA" id="ARBA00022692"/>
    </source>
</evidence>
<feature type="transmembrane region" description="Helical" evidence="6">
    <location>
        <begin position="298"/>
        <end position="317"/>
    </location>
</feature>